<feature type="region of interest" description="Disordered" evidence="1">
    <location>
        <begin position="468"/>
        <end position="495"/>
    </location>
</feature>
<sequence>MFDSLVDATTGTSGAGSLSAWARVESAACARKVAAVAAMLAEAYAASGSADRDQWCLDNFDAVAAHIGATQRVTPGAASNQLLIAVALHERFPQVAAIFADGLITYQLVKTVVQRGALVVDPDALRALDALLAEAFGTWEPMSVDKTEKTLDAYVAQVDPHAVRRTETKARSRSVEVSVDEDGSGLATVYATLFAHDAKAFEARLTAMADTVCPSDPRTTDQRRADAIGALSHGNARLTCLCESDDCPAGENPPSTGVVVYVIASQDTFPKPTATPDSGPSAPTSETPAPPSLDGEQPPLFDKPLHDLTLTEALTPAPGKLANLRPAAMMGGQFLPGAIACRATIGATITPIVHPGQAPPEPRYRPSKKLADFIRCRDMTCRFPGCRVPATHSDLDHTIPWPCGPTAASNLKCLCRRHHLLKTFWGGESGWRDEQLDDGTVIWTAPDGRRHITAPGSRLLFPELSAPTTTVTTTGRPTPHTAGLTMPRRKTTRAQDRTARIAAERELNEADCGGLARMPTT</sequence>
<gene>
    <name evidence="3" type="ORF">D8S82_03175</name>
</gene>
<dbReference type="InterPro" id="IPR003615">
    <property type="entry name" value="HNH_nuc"/>
</dbReference>
<comment type="caution">
    <text evidence="3">The sequence shown here is derived from an EMBL/GenBank/DDBJ whole genome shotgun (WGS) entry which is preliminary data.</text>
</comment>
<protein>
    <submittedName>
        <fullName evidence="3">DUF222 domain-containing protein</fullName>
    </submittedName>
</protein>
<evidence type="ECO:0000259" key="2">
    <source>
        <dbReference type="SMART" id="SM00507"/>
    </source>
</evidence>
<dbReference type="CDD" id="cd00085">
    <property type="entry name" value="HNHc"/>
    <property type="match status" value="1"/>
</dbReference>
<reference evidence="3 4" key="1">
    <citation type="submission" date="2018-10" db="EMBL/GenBank/DDBJ databases">
        <title>Draft genome of Mycobacterium hodleri strain B.</title>
        <authorList>
            <person name="Amande T.J."/>
            <person name="Mcgenity T.J."/>
        </authorList>
    </citation>
    <scope>NUCLEOTIDE SEQUENCE [LARGE SCALE GENOMIC DNA]</scope>
    <source>
        <strain evidence="3 4">B</strain>
    </source>
</reference>
<proteinExistence type="predicted"/>
<feature type="region of interest" description="Disordered" evidence="1">
    <location>
        <begin position="269"/>
        <end position="302"/>
    </location>
</feature>
<dbReference type="SMART" id="SM00507">
    <property type="entry name" value="HNHc"/>
    <property type="match status" value="1"/>
</dbReference>
<dbReference type="AlphaFoldDB" id="A0A544W756"/>
<feature type="compositionally biased region" description="Low complexity" evidence="1">
    <location>
        <begin position="468"/>
        <end position="481"/>
    </location>
</feature>
<evidence type="ECO:0000256" key="1">
    <source>
        <dbReference type="SAM" id="MobiDB-lite"/>
    </source>
</evidence>
<keyword evidence="4" id="KW-1185">Reference proteome</keyword>
<feature type="compositionally biased region" description="Low complexity" evidence="1">
    <location>
        <begin position="278"/>
        <end position="287"/>
    </location>
</feature>
<organism evidence="3 4">
    <name type="scientific">Mycolicibacterium hodleri</name>
    <dbReference type="NCBI Taxonomy" id="49897"/>
    <lineage>
        <taxon>Bacteria</taxon>
        <taxon>Bacillati</taxon>
        <taxon>Actinomycetota</taxon>
        <taxon>Actinomycetes</taxon>
        <taxon>Mycobacteriales</taxon>
        <taxon>Mycobacteriaceae</taxon>
        <taxon>Mycolicibacterium</taxon>
    </lineage>
</organism>
<feature type="domain" description="HNH nuclease" evidence="2">
    <location>
        <begin position="369"/>
        <end position="420"/>
    </location>
</feature>
<name>A0A544W756_9MYCO</name>
<evidence type="ECO:0000313" key="3">
    <source>
        <dbReference type="EMBL" id="TQR88076.1"/>
    </source>
</evidence>
<dbReference type="EMBL" id="VIFX01000003">
    <property type="protein sequence ID" value="TQR88076.1"/>
    <property type="molecule type" value="Genomic_DNA"/>
</dbReference>
<dbReference type="Pfam" id="PF02720">
    <property type="entry name" value="DUF222"/>
    <property type="match status" value="1"/>
</dbReference>
<dbReference type="Proteomes" id="UP000315759">
    <property type="component" value="Unassembled WGS sequence"/>
</dbReference>
<evidence type="ECO:0000313" key="4">
    <source>
        <dbReference type="Proteomes" id="UP000315759"/>
    </source>
</evidence>
<accession>A0A544W756</accession>
<dbReference type="InterPro" id="IPR003870">
    <property type="entry name" value="DUF222"/>
</dbReference>
<dbReference type="RefSeq" id="WP_142550685.1">
    <property type="nucleotide sequence ID" value="NZ_VIFX01000003.1"/>
</dbReference>